<dbReference type="GO" id="GO:0005737">
    <property type="term" value="C:cytoplasm"/>
    <property type="evidence" value="ECO:0007669"/>
    <property type="project" value="TreeGrafter"/>
</dbReference>
<feature type="region of interest" description="Disordered" evidence="6">
    <location>
        <begin position="1"/>
        <end position="22"/>
    </location>
</feature>
<dbReference type="PANTHER" id="PTHR11525:SF0">
    <property type="entry name" value="FARNESYL PYROPHOSPHATE SYNTHASE"/>
    <property type="match status" value="1"/>
</dbReference>
<proteinExistence type="predicted"/>
<protein>
    <submittedName>
        <fullName evidence="7">Uncharacterized protein</fullName>
    </submittedName>
</protein>
<keyword evidence="2" id="KW-0808">Transferase</keyword>
<evidence type="ECO:0000256" key="1">
    <source>
        <dbReference type="ARBA" id="ARBA00001946"/>
    </source>
</evidence>
<dbReference type="EMBL" id="BGPR01006858">
    <property type="protein sequence ID" value="GBN22371.1"/>
    <property type="molecule type" value="Genomic_DNA"/>
</dbReference>
<dbReference type="GO" id="GO:0046872">
    <property type="term" value="F:metal ion binding"/>
    <property type="evidence" value="ECO:0007669"/>
    <property type="project" value="UniProtKB-KW"/>
</dbReference>
<comment type="caution">
    <text evidence="7">The sequence shown here is derived from an EMBL/GenBank/DDBJ whole genome shotgun (WGS) entry which is preliminary data.</text>
</comment>
<accession>A0A4Y2M5U5</accession>
<dbReference type="GO" id="GO:0045337">
    <property type="term" value="P:farnesyl diphosphate biosynthetic process"/>
    <property type="evidence" value="ECO:0007669"/>
    <property type="project" value="TreeGrafter"/>
</dbReference>
<evidence type="ECO:0000256" key="3">
    <source>
        <dbReference type="ARBA" id="ARBA00022723"/>
    </source>
</evidence>
<evidence type="ECO:0000256" key="4">
    <source>
        <dbReference type="ARBA" id="ARBA00022842"/>
    </source>
</evidence>
<dbReference type="SUPFAM" id="SSF48576">
    <property type="entry name" value="Terpenoid synthases"/>
    <property type="match status" value="1"/>
</dbReference>
<organism evidence="7 8">
    <name type="scientific">Araneus ventricosus</name>
    <name type="common">Orbweaver spider</name>
    <name type="synonym">Epeira ventricosa</name>
    <dbReference type="NCBI Taxonomy" id="182803"/>
    <lineage>
        <taxon>Eukaryota</taxon>
        <taxon>Metazoa</taxon>
        <taxon>Ecdysozoa</taxon>
        <taxon>Arthropoda</taxon>
        <taxon>Chelicerata</taxon>
        <taxon>Arachnida</taxon>
        <taxon>Araneae</taxon>
        <taxon>Araneomorphae</taxon>
        <taxon>Entelegynae</taxon>
        <taxon>Araneoidea</taxon>
        <taxon>Araneidae</taxon>
        <taxon>Araneus</taxon>
    </lineage>
</organism>
<comment type="cofactor">
    <cofactor evidence="1">
        <name>Mg(2+)</name>
        <dbReference type="ChEBI" id="CHEBI:18420"/>
    </cofactor>
</comment>
<evidence type="ECO:0000256" key="6">
    <source>
        <dbReference type="SAM" id="MobiDB-lite"/>
    </source>
</evidence>
<dbReference type="Gene3D" id="1.10.600.10">
    <property type="entry name" value="Farnesyl Diphosphate Synthase"/>
    <property type="match status" value="1"/>
</dbReference>
<dbReference type="Pfam" id="PF00348">
    <property type="entry name" value="polyprenyl_synt"/>
    <property type="match status" value="1"/>
</dbReference>
<gene>
    <name evidence="7" type="ORF">AVEN_142948_1</name>
</gene>
<dbReference type="InterPro" id="IPR000092">
    <property type="entry name" value="Polyprenyl_synt"/>
</dbReference>
<sequence length="245" mass="27974">MSQNPSSNSSNSDRSPECPRDRIFDGNCESSPYLYQLIGRNYDPSTQRNTKILWNADSAPLVALNFNSGLDSDWSDPDPRTPSRKKVTWETSPTLLPHFVVLSLSNSRCIANERLTFCSQLNNDSMYGQCLDMMFNRRNQKPRFDMFTFDRYQTLVEHKATIYTFCLPGHLARHLNDYLDCFGNPEVTGKFGNDIGEGKCTWFSVKFLEEASEPTKKQFLVESDTFLENQDNVTATSVTVGRKNI</sequence>
<comment type="pathway">
    <text evidence="5">Pheromone biosynthesis.</text>
</comment>
<dbReference type="InterPro" id="IPR008949">
    <property type="entry name" value="Isoprenoid_synthase_dom_sf"/>
</dbReference>
<evidence type="ECO:0000313" key="8">
    <source>
        <dbReference type="Proteomes" id="UP000499080"/>
    </source>
</evidence>
<keyword evidence="4" id="KW-0460">Magnesium</keyword>
<dbReference type="GO" id="GO:0042811">
    <property type="term" value="P:pheromone biosynthetic process"/>
    <property type="evidence" value="ECO:0007669"/>
    <property type="project" value="UniProtKB-ARBA"/>
</dbReference>
<dbReference type="GO" id="GO:0004337">
    <property type="term" value="F:(2E,6E)-farnesyl diphosphate synthase activity"/>
    <property type="evidence" value="ECO:0007669"/>
    <property type="project" value="TreeGrafter"/>
</dbReference>
<name>A0A4Y2M5U5_ARAVE</name>
<dbReference type="OrthoDB" id="10257492at2759"/>
<dbReference type="PANTHER" id="PTHR11525">
    <property type="entry name" value="FARNESYL-PYROPHOSPHATE SYNTHETASE"/>
    <property type="match status" value="1"/>
</dbReference>
<evidence type="ECO:0000256" key="5">
    <source>
        <dbReference type="ARBA" id="ARBA00033740"/>
    </source>
</evidence>
<evidence type="ECO:0000256" key="2">
    <source>
        <dbReference type="ARBA" id="ARBA00022679"/>
    </source>
</evidence>
<feature type="compositionally biased region" description="Low complexity" evidence="6">
    <location>
        <begin position="1"/>
        <end position="13"/>
    </location>
</feature>
<dbReference type="InterPro" id="IPR039702">
    <property type="entry name" value="FPS1-like"/>
</dbReference>
<keyword evidence="8" id="KW-1185">Reference proteome</keyword>
<reference evidence="7 8" key="1">
    <citation type="journal article" date="2019" name="Sci. Rep.">
        <title>Orb-weaving spider Araneus ventricosus genome elucidates the spidroin gene catalogue.</title>
        <authorList>
            <person name="Kono N."/>
            <person name="Nakamura H."/>
            <person name="Ohtoshi R."/>
            <person name="Moran D.A.P."/>
            <person name="Shinohara A."/>
            <person name="Yoshida Y."/>
            <person name="Fujiwara M."/>
            <person name="Mori M."/>
            <person name="Tomita M."/>
            <person name="Arakawa K."/>
        </authorList>
    </citation>
    <scope>NUCLEOTIDE SEQUENCE [LARGE SCALE GENOMIC DNA]</scope>
</reference>
<dbReference type="GO" id="GO:0004161">
    <property type="term" value="F:dimethylallyltranstransferase activity"/>
    <property type="evidence" value="ECO:0007669"/>
    <property type="project" value="TreeGrafter"/>
</dbReference>
<keyword evidence="3" id="KW-0479">Metal-binding</keyword>
<dbReference type="Proteomes" id="UP000499080">
    <property type="component" value="Unassembled WGS sequence"/>
</dbReference>
<evidence type="ECO:0000313" key="7">
    <source>
        <dbReference type="EMBL" id="GBN22371.1"/>
    </source>
</evidence>
<dbReference type="AlphaFoldDB" id="A0A4Y2M5U5"/>